<dbReference type="InterPro" id="IPR013187">
    <property type="entry name" value="F-box-assoc_dom_typ3"/>
</dbReference>
<dbReference type="AlphaFoldDB" id="A0A394DHS3"/>
<comment type="caution">
    <text evidence="3">The sequence shown here is derived from an EMBL/GenBank/DDBJ whole genome shotgun (WGS) entry which is preliminary data.</text>
</comment>
<sequence length="422" mass="47892">MPYTSSTAASSPKRRRRCLLPPPPLNNAPPYVTMPLSSELLPDELVIEILLKLPVKSLLRFISVCKSWNSLIFTPNFVKKHLHHSASDSTLQYHRLLGRNILGNVPGLQFSQSLVSLIDNPSQSPFDSLLSAELHSEPLVVGSCNGLICWVYFDDYSNHYACYLNPMTRSESKSPRISHPWGGNHCLTRFGFGYDHLSDSYKTVGVYCDPQVENVEDKTLVQVYTLGDPSNSWRKMPSFPFVPSRGHTCTSRYSDWCGKLVSNTLNWLCVRPDAKGSLVVVSVDLGKETCVEVLLPVVDKYEPIGSPKLWVLGGCLCFSYDFDGTHFVLWQMKEYGVTESWTILLNIFYGDVGFEHIYGYFPKPFIMLDTGEVLLHIKFDGVFILYNPIHKSFKYLEFQNEKIWFEGTTYIESLMSPCLAPY</sequence>
<dbReference type="STRING" id="3871.A0A394DHS3"/>
<dbReference type="InterPro" id="IPR017451">
    <property type="entry name" value="F-box-assoc_interact_dom"/>
</dbReference>
<dbReference type="CDD" id="cd22157">
    <property type="entry name" value="F-box_AtFBW1-like"/>
    <property type="match status" value="1"/>
</dbReference>
<dbReference type="Pfam" id="PF00646">
    <property type="entry name" value="F-box"/>
    <property type="match status" value="1"/>
</dbReference>
<dbReference type="Pfam" id="PF08268">
    <property type="entry name" value="FBA_3"/>
    <property type="match status" value="1"/>
</dbReference>
<dbReference type="PROSITE" id="PS50181">
    <property type="entry name" value="FBOX"/>
    <property type="match status" value="1"/>
</dbReference>
<evidence type="ECO:0000313" key="4">
    <source>
        <dbReference type="Proteomes" id="UP000188354"/>
    </source>
</evidence>
<name>A0A394DHS3_LUPAN</name>
<feature type="compositionally biased region" description="Polar residues" evidence="1">
    <location>
        <begin position="1"/>
        <end position="10"/>
    </location>
</feature>
<dbReference type="PANTHER" id="PTHR31672">
    <property type="entry name" value="BNACNNG10540D PROTEIN"/>
    <property type="match status" value="1"/>
</dbReference>
<evidence type="ECO:0000256" key="1">
    <source>
        <dbReference type="SAM" id="MobiDB-lite"/>
    </source>
</evidence>
<dbReference type="SUPFAM" id="SSF81383">
    <property type="entry name" value="F-box domain"/>
    <property type="match status" value="1"/>
</dbReference>
<dbReference type="InterPro" id="IPR036047">
    <property type="entry name" value="F-box-like_dom_sf"/>
</dbReference>
<dbReference type="EMBL" id="MLAU01005673">
    <property type="protein sequence ID" value="OIW20097.1"/>
    <property type="molecule type" value="Genomic_DNA"/>
</dbReference>
<dbReference type="PANTHER" id="PTHR31672:SF13">
    <property type="entry name" value="F-BOX PROTEIN CPR30-LIKE"/>
    <property type="match status" value="1"/>
</dbReference>
<dbReference type="Gene3D" id="1.20.1280.50">
    <property type="match status" value="1"/>
</dbReference>
<dbReference type="Proteomes" id="UP000188354">
    <property type="component" value="Unassembled WGS sequence"/>
</dbReference>
<keyword evidence="4" id="KW-1185">Reference proteome</keyword>
<evidence type="ECO:0000313" key="3">
    <source>
        <dbReference type="EMBL" id="OIW20097.1"/>
    </source>
</evidence>
<evidence type="ECO:0000259" key="2">
    <source>
        <dbReference type="PROSITE" id="PS50181"/>
    </source>
</evidence>
<gene>
    <name evidence="3" type="ORF">TanjilG_00604</name>
</gene>
<dbReference type="NCBIfam" id="TIGR01640">
    <property type="entry name" value="F_box_assoc_1"/>
    <property type="match status" value="1"/>
</dbReference>
<reference evidence="3 4" key="1">
    <citation type="journal article" date="2017" name="Plant Biotechnol. J.">
        <title>A comprehensive draft genome sequence for lupin (Lupinus angustifolius), an emerging health food: insights into plant-microbe interactions and legume evolution.</title>
        <authorList>
            <person name="Hane J.K."/>
            <person name="Ming Y."/>
            <person name="Kamphuis L.G."/>
            <person name="Nelson M.N."/>
            <person name="Garg G."/>
            <person name="Atkins C.A."/>
            <person name="Bayer P.E."/>
            <person name="Bravo A."/>
            <person name="Bringans S."/>
            <person name="Cannon S."/>
            <person name="Edwards D."/>
            <person name="Foley R."/>
            <person name="Gao L.L."/>
            <person name="Harrison M.J."/>
            <person name="Huang W."/>
            <person name="Hurgobin B."/>
            <person name="Li S."/>
            <person name="Liu C.W."/>
            <person name="McGrath A."/>
            <person name="Morahan G."/>
            <person name="Murray J."/>
            <person name="Weller J."/>
            <person name="Jian J."/>
            <person name="Singh K.B."/>
        </authorList>
    </citation>
    <scope>NUCLEOTIDE SEQUENCE [LARGE SCALE GENOMIC DNA]</scope>
    <source>
        <strain evidence="4">cv. Tanjil</strain>
        <tissue evidence="3">Whole plant</tissue>
    </source>
</reference>
<protein>
    <recommendedName>
        <fullName evidence="2">F-box domain-containing protein</fullName>
    </recommendedName>
</protein>
<feature type="region of interest" description="Disordered" evidence="1">
    <location>
        <begin position="1"/>
        <end position="24"/>
    </location>
</feature>
<accession>A0A394DHS3</accession>
<dbReference type="SMART" id="SM00256">
    <property type="entry name" value="FBOX"/>
    <property type="match status" value="1"/>
</dbReference>
<organism evidence="3 4">
    <name type="scientific">Lupinus angustifolius</name>
    <name type="common">Narrow-leaved blue lupine</name>
    <dbReference type="NCBI Taxonomy" id="3871"/>
    <lineage>
        <taxon>Eukaryota</taxon>
        <taxon>Viridiplantae</taxon>
        <taxon>Streptophyta</taxon>
        <taxon>Embryophyta</taxon>
        <taxon>Tracheophyta</taxon>
        <taxon>Spermatophyta</taxon>
        <taxon>Magnoliopsida</taxon>
        <taxon>eudicotyledons</taxon>
        <taxon>Gunneridae</taxon>
        <taxon>Pentapetalae</taxon>
        <taxon>rosids</taxon>
        <taxon>fabids</taxon>
        <taxon>Fabales</taxon>
        <taxon>Fabaceae</taxon>
        <taxon>Papilionoideae</taxon>
        <taxon>50 kb inversion clade</taxon>
        <taxon>genistoids sensu lato</taxon>
        <taxon>core genistoids</taxon>
        <taxon>Genisteae</taxon>
        <taxon>Lupinus</taxon>
    </lineage>
</organism>
<feature type="domain" description="F-box" evidence="2">
    <location>
        <begin position="35"/>
        <end position="82"/>
    </location>
</feature>
<proteinExistence type="predicted"/>
<dbReference type="InterPro" id="IPR001810">
    <property type="entry name" value="F-box_dom"/>
</dbReference>
<dbReference type="Gramene" id="OIW20097">
    <property type="protein sequence ID" value="OIW20097"/>
    <property type="gene ID" value="TanjilG_00604"/>
</dbReference>
<dbReference type="InterPro" id="IPR050796">
    <property type="entry name" value="SCF_F-box_component"/>
</dbReference>